<keyword evidence="2" id="KW-1185">Reference proteome</keyword>
<dbReference type="Proteomes" id="UP000199036">
    <property type="component" value="Unassembled WGS sequence"/>
</dbReference>
<reference evidence="2" key="1">
    <citation type="submission" date="2016-10" db="EMBL/GenBank/DDBJ databases">
        <authorList>
            <person name="Varghese N."/>
            <person name="Submissions S."/>
        </authorList>
    </citation>
    <scope>NUCLEOTIDE SEQUENCE [LARGE SCALE GENOMIC DNA]</scope>
    <source>
        <strain evidence="2">DS-12</strain>
    </source>
</reference>
<name>A0A1I4W716_9FLAO</name>
<proteinExistence type="predicted"/>
<dbReference type="OrthoDB" id="1364210at2"/>
<protein>
    <submittedName>
        <fullName evidence="1">Uncharacterized protein</fullName>
    </submittedName>
</protein>
<dbReference type="STRING" id="913024.SAMN05421741_10193"/>
<evidence type="ECO:0000313" key="2">
    <source>
        <dbReference type="Proteomes" id="UP000199036"/>
    </source>
</evidence>
<sequence length="92" mass="10830">MKFTSDEYNLLKIIIAKVLEQNSALTDNESKVKLLTDLYERLELQKIIMGVYLHELNMQIRMYVSQNELTDDVKSKLENLPAKMKRKSHSTR</sequence>
<organism evidence="1 2">
    <name type="scientific">Paenimyroides ummariense</name>
    <dbReference type="NCBI Taxonomy" id="913024"/>
    <lineage>
        <taxon>Bacteria</taxon>
        <taxon>Pseudomonadati</taxon>
        <taxon>Bacteroidota</taxon>
        <taxon>Flavobacteriia</taxon>
        <taxon>Flavobacteriales</taxon>
        <taxon>Flavobacteriaceae</taxon>
        <taxon>Paenimyroides</taxon>
    </lineage>
</organism>
<evidence type="ECO:0000313" key="1">
    <source>
        <dbReference type="EMBL" id="SFN09192.1"/>
    </source>
</evidence>
<dbReference type="RefSeq" id="WP_091517416.1">
    <property type="nucleotide sequence ID" value="NZ_FOVI01000001.1"/>
</dbReference>
<dbReference type="EMBL" id="FOVI01000001">
    <property type="protein sequence ID" value="SFN09192.1"/>
    <property type="molecule type" value="Genomic_DNA"/>
</dbReference>
<dbReference type="AlphaFoldDB" id="A0A1I4W716"/>
<gene>
    <name evidence="1" type="ORF">SAMN05421741_10193</name>
</gene>
<accession>A0A1I4W716</accession>